<proteinExistence type="predicted"/>
<name>A0ABU0JPE5_HATLI</name>
<sequence length="164" mass="19268">MYKKRDIINKKVIDEKGKFLGVVQDLIIDLDNKTVKGFKIKKNSFLKKEFYILQDNIIYFGNRIIINGGTKGKFFYFKDIRGMEVYDLKGSIIGIVEDLFISYKDLSIKSLILTEGFFKNYTKGKRIVLLEDLIVGEESVIYIKENNYYFYSKIHGVEENDNRK</sequence>
<organism evidence="2 3">
    <name type="scientific">Hathewaya limosa</name>
    <name type="common">Clostridium limosum</name>
    <dbReference type="NCBI Taxonomy" id="1536"/>
    <lineage>
        <taxon>Bacteria</taxon>
        <taxon>Bacillati</taxon>
        <taxon>Bacillota</taxon>
        <taxon>Clostridia</taxon>
        <taxon>Eubacteriales</taxon>
        <taxon>Clostridiaceae</taxon>
        <taxon>Hathewaya</taxon>
    </lineage>
</organism>
<accession>A0ABU0JPE5</accession>
<reference evidence="2 3" key="1">
    <citation type="submission" date="2023-07" db="EMBL/GenBank/DDBJ databases">
        <title>Genomic Encyclopedia of Type Strains, Phase IV (KMG-IV): sequencing the most valuable type-strain genomes for metagenomic binning, comparative biology and taxonomic classification.</title>
        <authorList>
            <person name="Goeker M."/>
        </authorList>
    </citation>
    <scope>NUCLEOTIDE SEQUENCE [LARGE SCALE GENOMIC DNA]</scope>
    <source>
        <strain evidence="2 3">DSM 1400</strain>
    </source>
</reference>
<dbReference type="SUPFAM" id="SSF50346">
    <property type="entry name" value="PRC-barrel domain"/>
    <property type="match status" value="2"/>
</dbReference>
<dbReference type="InterPro" id="IPR027275">
    <property type="entry name" value="PRC-brl_dom"/>
</dbReference>
<dbReference type="Gene3D" id="2.30.30.240">
    <property type="entry name" value="PRC-barrel domain"/>
    <property type="match status" value="2"/>
</dbReference>
<dbReference type="Pfam" id="PF05239">
    <property type="entry name" value="PRC"/>
    <property type="match status" value="2"/>
</dbReference>
<evidence type="ECO:0000313" key="2">
    <source>
        <dbReference type="EMBL" id="MDQ0478948.1"/>
    </source>
</evidence>
<protein>
    <submittedName>
        <fullName evidence="2">Uncharacterized protein YrrD</fullName>
    </submittedName>
</protein>
<feature type="domain" description="PRC-barrel" evidence="1">
    <location>
        <begin position="74"/>
        <end position="124"/>
    </location>
</feature>
<dbReference type="InterPro" id="IPR011033">
    <property type="entry name" value="PRC_barrel-like_sf"/>
</dbReference>
<dbReference type="EMBL" id="JAUSWN010000004">
    <property type="protein sequence ID" value="MDQ0478948.1"/>
    <property type="molecule type" value="Genomic_DNA"/>
</dbReference>
<comment type="caution">
    <text evidence="2">The sequence shown here is derived from an EMBL/GenBank/DDBJ whole genome shotgun (WGS) entry which is preliminary data.</text>
</comment>
<feature type="domain" description="PRC-barrel" evidence="1">
    <location>
        <begin position="2"/>
        <end position="69"/>
    </location>
</feature>
<dbReference type="Proteomes" id="UP001224418">
    <property type="component" value="Unassembled WGS sequence"/>
</dbReference>
<gene>
    <name evidence="2" type="ORF">QOZ93_000676</name>
</gene>
<dbReference type="RefSeq" id="WP_307355111.1">
    <property type="nucleotide sequence ID" value="NZ_BAAACJ010000041.1"/>
</dbReference>
<keyword evidence="3" id="KW-1185">Reference proteome</keyword>
<evidence type="ECO:0000259" key="1">
    <source>
        <dbReference type="Pfam" id="PF05239"/>
    </source>
</evidence>
<evidence type="ECO:0000313" key="3">
    <source>
        <dbReference type="Proteomes" id="UP001224418"/>
    </source>
</evidence>